<accession>A0A0E9TQ92</accession>
<name>A0A0E9TQ92_ANGAN</name>
<sequence>MSIYYEQWGGNGDSVSIR</sequence>
<dbReference type="EMBL" id="GBXM01053522">
    <property type="protein sequence ID" value="JAH55055.1"/>
    <property type="molecule type" value="Transcribed_RNA"/>
</dbReference>
<reference evidence="1" key="2">
    <citation type="journal article" date="2015" name="Fish Shellfish Immunol.">
        <title>Early steps in the European eel (Anguilla anguilla)-Vibrio vulnificus interaction in the gills: Role of the RtxA13 toxin.</title>
        <authorList>
            <person name="Callol A."/>
            <person name="Pajuelo D."/>
            <person name="Ebbesson L."/>
            <person name="Teles M."/>
            <person name="MacKenzie S."/>
            <person name="Amaro C."/>
        </authorList>
    </citation>
    <scope>NUCLEOTIDE SEQUENCE</scope>
</reference>
<protein>
    <submittedName>
        <fullName evidence="1">Uncharacterized protein</fullName>
    </submittedName>
</protein>
<organism evidence="1">
    <name type="scientific">Anguilla anguilla</name>
    <name type="common">European freshwater eel</name>
    <name type="synonym">Muraena anguilla</name>
    <dbReference type="NCBI Taxonomy" id="7936"/>
    <lineage>
        <taxon>Eukaryota</taxon>
        <taxon>Metazoa</taxon>
        <taxon>Chordata</taxon>
        <taxon>Craniata</taxon>
        <taxon>Vertebrata</taxon>
        <taxon>Euteleostomi</taxon>
        <taxon>Actinopterygii</taxon>
        <taxon>Neopterygii</taxon>
        <taxon>Teleostei</taxon>
        <taxon>Anguilliformes</taxon>
        <taxon>Anguillidae</taxon>
        <taxon>Anguilla</taxon>
    </lineage>
</organism>
<evidence type="ECO:0000313" key="1">
    <source>
        <dbReference type="EMBL" id="JAH55055.1"/>
    </source>
</evidence>
<reference evidence="1" key="1">
    <citation type="submission" date="2014-11" db="EMBL/GenBank/DDBJ databases">
        <authorList>
            <person name="Amaro Gonzalez C."/>
        </authorList>
    </citation>
    <scope>NUCLEOTIDE SEQUENCE</scope>
</reference>
<dbReference type="AlphaFoldDB" id="A0A0E9TQ92"/>
<proteinExistence type="predicted"/>